<evidence type="ECO:0000313" key="3">
    <source>
        <dbReference type="EMBL" id="BAM81410.1"/>
    </source>
</evidence>
<dbReference type="GO" id="GO:0030677">
    <property type="term" value="C:ribonuclease P complex"/>
    <property type="evidence" value="ECO:0007669"/>
    <property type="project" value="InterPro"/>
</dbReference>
<dbReference type="OrthoDB" id="24745at2759"/>
<dbReference type="Pfam" id="PF01900">
    <property type="entry name" value="RNase_P_Rpp14"/>
    <property type="match status" value="1"/>
</dbReference>
<dbReference type="GO" id="GO:0001682">
    <property type="term" value="P:tRNA 5'-leader removal"/>
    <property type="evidence" value="ECO:0007669"/>
    <property type="project" value="InterPro"/>
</dbReference>
<dbReference type="GeneID" id="16995516"/>
<dbReference type="AlphaFoldDB" id="M1V5X1"/>
<dbReference type="Gramene" id="CMO008CT">
    <property type="protein sequence ID" value="CMO008CT"/>
    <property type="gene ID" value="CMO008C"/>
</dbReference>
<dbReference type="STRING" id="280699.M1V5X1"/>
<dbReference type="InterPro" id="IPR038085">
    <property type="entry name" value="Rnp2-like_sf"/>
</dbReference>
<keyword evidence="4" id="KW-1185">Reference proteome</keyword>
<evidence type="ECO:0000313" key="4">
    <source>
        <dbReference type="Proteomes" id="UP000007014"/>
    </source>
</evidence>
<keyword evidence="2" id="KW-0819">tRNA processing</keyword>
<organism evidence="3 4">
    <name type="scientific">Cyanidioschyzon merolae (strain NIES-3377 / 10D)</name>
    <name type="common">Unicellular red alga</name>
    <dbReference type="NCBI Taxonomy" id="280699"/>
    <lineage>
        <taxon>Eukaryota</taxon>
        <taxon>Rhodophyta</taxon>
        <taxon>Bangiophyceae</taxon>
        <taxon>Cyanidiales</taxon>
        <taxon>Cyanidiaceae</taxon>
        <taxon>Cyanidioschyzon</taxon>
    </lineage>
</organism>
<proteinExistence type="inferred from homology"/>
<dbReference type="PANTHER" id="PTHR48414:SF1">
    <property type="entry name" value="POP5 HOMOLOG, RIBONUCLEASE P_MRP SUBUNIT"/>
    <property type="match status" value="1"/>
</dbReference>
<protein>
    <submittedName>
        <fullName evidence="3">Ribonuclease P protein subunit POP5</fullName>
    </submittedName>
</protein>
<reference evidence="3 4" key="2">
    <citation type="journal article" date="2007" name="BMC Biol.">
        <title>A 100%-complete sequence reveals unusually simple genomic features in the hot-spring red alga Cyanidioschyzon merolae.</title>
        <authorList>
            <person name="Nozaki H."/>
            <person name="Takano H."/>
            <person name="Misumi O."/>
            <person name="Terasawa K."/>
            <person name="Matsuzaki M."/>
            <person name="Maruyama S."/>
            <person name="Nishida K."/>
            <person name="Yagisawa F."/>
            <person name="Yoshida Y."/>
            <person name="Fujiwara T."/>
            <person name="Takio S."/>
            <person name="Tamura K."/>
            <person name="Chung S.J."/>
            <person name="Nakamura S."/>
            <person name="Kuroiwa H."/>
            <person name="Tanaka K."/>
            <person name="Sato N."/>
            <person name="Kuroiwa T."/>
        </authorList>
    </citation>
    <scope>NUCLEOTIDE SEQUENCE [LARGE SCALE GENOMIC DNA]</scope>
    <source>
        <strain evidence="3 4">10D</strain>
    </source>
</reference>
<reference evidence="3 4" key="1">
    <citation type="journal article" date="2004" name="Nature">
        <title>Genome sequence of the ultrasmall unicellular red alga Cyanidioschyzon merolae 10D.</title>
        <authorList>
            <person name="Matsuzaki M."/>
            <person name="Misumi O."/>
            <person name="Shin-i T."/>
            <person name="Maruyama S."/>
            <person name="Takahara M."/>
            <person name="Miyagishima S."/>
            <person name="Mori T."/>
            <person name="Nishida K."/>
            <person name="Yagisawa F."/>
            <person name="Nishida K."/>
            <person name="Yoshida Y."/>
            <person name="Nishimura Y."/>
            <person name="Nakao S."/>
            <person name="Kobayashi T."/>
            <person name="Momoyama Y."/>
            <person name="Higashiyama T."/>
            <person name="Minoda A."/>
            <person name="Sano M."/>
            <person name="Nomoto H."/>
            <person name="Oishi K."/>
            <person name="Hayashi H."/>
            <person name="Ohta F."/>
            <person name="Nishizaka S."/>
            <person name="Haga S."/>
            <person name="Miura S."/>
            <person name="Morishita T."/>
            <person name="Kabeya Y."/>
            <person name="Terasawa K."/>
            <person name="Suzuki Y."/>
            <person name="Ishii Y."/>
            <person name="Asakawa S."/>
            <person name="Takano H."/>
            <person name="Ohta N."/>
            <person name="Kuroiwa H."/>
            <person name="Tanaka K."/>
            <person name="Shimizu N."/>
            <person name="Sugano S."/>
            <person name="Sato N."/>
            <person name="Nozaki H."/>
            <person name="Ogasawara N."/>
            <person name="Kohara Y."/>
            <person name="Kuroiwa T."/>
        </authorList>
    </citation>
    <scope>NUCLEOTIDE SEQUENCE [LARGE SCALE GENOMIC DNA]</scope>
    <source>
        <strain evidence="3 4">10D</strain>
    </source>
</reference>
<evidence type="ECO:0000256" key="1">
    <source>
        <dbReference type="ARBA" id="ARBA00010800"/>
    </source>
</evidence>
<dbReference type="InterPro" id="IPR002759">
    <property type="entry name" value="Pop5/Rpp14/Rnp2-like"/>
</dbReference>
<dbReference type="SUPFAM" id="SSF160350">
    <property type="entry name" value="Rnp2-like"/>
    <property type="match status" value="1"/>
</dbReference>
<dbReference type="PANTHER" id="PTHR48414">
    <property type="entry name" value="POP5 HOMOLOG, RIBONUCLEASE P_MRP SUBUNIT"/>
    <property type="match status" value="1"/>
</dbReference>
<gene>
    <name evidence="3" type="ORF">CYME_CMO008C</name>
</gene>
<dbReference type="eggNOG" id="KOG4639">
    <property type="taxonomic scope" value="Eukaryota"/>
</dbReference>
<name>M1V5X1_CYAM1</name>
<evidence type="ECO:0000256" key="2">
    <source>
        <dbReference type="ARBA" id="ARBA00022694"/>
    </source>
</evidence>
<dbReference type="RefSeq" id="XP_005537446.1">
    <property type="nucleotide sequence ID" value="XM_005537389.1"/>
</dbReference>
<dbReference type="KEGG" id="cme:CYME_CMO008C"/>
<dbReference type="Proteomes" id="UP000007014">
    <property type="component" value="Chromosome 15"/>
</dbReference>
<dbReference type="EMBL" id="AP006497">
    <property type="protein sequence ID" value="BAM81410.1"/>
    <property type="molecule type" value="Genomic_DNA"/>
</dbReference>
<sequence length="194" mass="21776">MVRYRCRYLVCQIRNASDAGTQPRTEAEVSRCGEPSGQPMERGALVGQKRRYFSKVGPASTGNTADAHQARTAEVYRLPLPFGERELHAALRATIESCFGDLGWCLLVPSLATKYFDAETGIAILRAPRDQYRLLWAACSLLNQVQLTATGQWVPLRVRVVHVGGSVRSCQNRMMQAMRRELPLFIDEHAVEKR</sequence>
<accession>M1V5X1</accession>
<comment type="similarity">
    <text evidence="1">Belongs to the eukaryotic/archaeal RNase P protein component 2 family.</text>
</comment>
<dbReference type="HOGENOM" id="CLU_1404265_0_0_1"/>
<dbReference type="Gene3D" id="3.30.70.3250">
    <property type="entry name" value="Ribonuclease P, Pop5 subunit"/>
    <property type="match status" value="1"/>
</dbReference>